<dbReference type="PROSITE" id="PS00108">
    <property type="entry name" value="PROTEIN_KINASE_ST"/>
    <property type="match status" value="1"/>
</dbReference>
<reference evidence="8 9" key="1">
    <citation type="journal article" date="2022" name="Nat. Plants">
        <title>Genomes of leafy and leafless Platanthera orchids illuminate the evolution of mycoheterotrophy.</title>
        <authorList>
            <person name="Li M.H."/>
            <person name="Liu K.W."/>
            <person name="Li Z."/>
            <person name="Lu H.C."/>
            <person name="Ye Q.L."/>
            <person name="Zhang D."/>
            <person name="Wang J.Y."/>
            <person name="Li Y.F."/>
            <person name="Zhong Z.M."/>
            <person name="Liu X."/>
            <person name="Yu X."/>
            <person name="Liu D.K."/>
            <person name="Tu X.D."/>
            <person name="Liu B."/>
            <person name="Hao Y."/>
            <person name="Liao X.Y."/>
            <person name="Jiang Y.T."/>
            <person name="Sun W.H."/>
            <person name="Chen J."/>
            <person name="Chen Y.Q."/>
            <person name="Ai Y."/>
            <person name="Zhai J.W."/>
            <person name="Wu S.S."/>
            <person name="Zhou Z."/>
            <person name="Hsiao Y.Y."/>
            <person name="Wu W.L."/>
            <person name="Chen Y.Y."/>
            <person name="Lin Y.F."/>
            <person name="Hsu J.L."/>
            <person name="Li C.Y."/>
            <person name="Wang Z.W."/>
            <person name="Zhao X."/>
            <person name="Zhong W.Y."/>
            <person name="Ma X.K."/>
            <person name="Ma L."/>
            <person name="Huang J."/>
            <person name="Chen G.Z."/>
            <person name="Huang M.Z."/>
            <person name="Huang L."/>
            <person name="Peng D.H."/>
            <person name="Luo Y.B."/>
            <person name="Zou S.Q."/>
            <person name="Chen S.P."/>
            <person name="Lan S."/>
            <person name="Tsai W.C."/>
            <person name="Van de Peer Y."/>
            <person name="Liu Z.J."/>
        </authorList>
    </citation>
    <scope>NUCLEOTIDE SEQUENCE [LARGE SCALE GENOMIC DNA]</scope>
    <source>
        <strain evidence="8">Lor287</strain>
    </source>
</reference>
<evidence type="ECO:0000313" key="9">
    <source>
        <dbReference type="Proteomes" id="UP001418222"/>
    </source>
</evidence>
<dbReference type="SUPFAM" id="SSF56112">
    <property type="entry name" value="Protein kinase-like (PK-like)"/>
    <property type="match status" value="1"/>
</dbReference>
<proteinExistence type="inferred from homology"/>
<dbReference type="PROSITE" id="PS00107">
    <property type="entry name" value="PROTEIN_KINASE_ATP"/>
    <property type="match status" value="1"/>
</dbReference>
<dbReference type="GO" id="GO:0004674">
    <property type="term" value="F:protein serine/threonine kinase activity"/>
    <property type="evidence" value="ECO:0007669"/>
    <property type="project" value="UniProtKB-KW"/>
</dbReference>
<keyword evidence="6" id="KW-0723">Serine/threonine-protein kinase</keyword>
<evidence type="ECO:0000256" key="3">
    <source>
        <dbReference type="ARBA" id="ARBA00022777"/>
    </source>
</evidence>
<comment type="caution">
    <text evidence="8">The sequence shown here is derived from an EMBL/GenBank/DDBJ whole genome shotgun (WGS) entry which is preliminary data.</text>
</comment>
<keyword evidence="2 5" id="KW-0547">Nucleotide-binding</keyword>
<dbReference type="PROSITE" id="PS50011">
    <property type="entry name" value="PROTEIN_KINASE_DOM"/>
    <property type="match status" value="1"/>
</dbReference>
<keyword evidence="4 5" id="KW-0067">ATP-binding</keyword>
<dbReference type="GO" id="GO:0007165">
    <property type="term" value="P:signal transduction"/>
    <property type="evidence" value="ECO:0007669"/>
    <property type="project" value="TreeGrafter"/>
</dbReference>
<evidence type="ECO:0000256" key="6">
    <source>
        <dbReference type="RuleBase" id="RU000304"/>
    </source>
</evidence>
<dbReference type="InterPro" id="IPR052751">
    <property type="entry name" value="Plant_MAPKKK"/>
</dbReference>
<evidence type="ECO:0000259" key="7">
    <source>
        <dbReference type="PROSITE" id="PS50011"/>
    </source>
</evidence>
<sequence length="420" mass="45536">MATTGWLRGPAIGCGVTATVSIAASVGTGELFAVKSSELSRSALLQREQSILSSFKSPHILSCLGFDITPGSCGGLFYNLFLEYAAGGTLSDEIKRCGGRLGEDQIRLRAREILSGLADLHGAGIIHCDVKPENVLIGSNGRAKIGDLGCARLIASGEREIRGSPMYMAPEAVRGEEQGMPADVWALGCAVIEMATGRPPWPDVANAAEGIRRIGFSGDVPVIPDWFSDEAKEFVINCLRTNPRERWTADELLCHPFIGISSHVSNCADLSWVSPKSTLDFGFWDSMGRVQGEDDDDDDDEDELISCEVAAMTRIQELAESSVAPDWSWDGDWVDVRNIAGESAAAALEAGVEDGVSDILIADDAANTSGKTVWNESYECIQREEMNYYEMHRCKLRIIEFCNNNIIDDSYSGLSIPNCY</sequence>
<dbReference type="InterPro" id="IPR011009">
    <property type="entry name" value="Kinase-like_dom_sf"/>
</dbReference>
<dbReference type="SMART" id="SM00220">
    <property type="entry name" value="S_TKc"/>
    <property type="match status" value="1"/>
</dbReference>
<feature type="domain" description="Protein kinase" evidence="7">
    <location>
        <begin position="6"/>
        <end position="258"/>
    </location>
</feature>
<dbReference type="Pfam" id="PF00069">
    <property type="entry name" value="Pkinase"/>
    <property type="match status" value="1"/>
</dbReference>
<dbReference type="Gene3D" id="1.10.510.10">
    <property type="entry name" value="Transferase(Phosphotransferase) domain 1"/>
    <property type="match status" value="1"/>
</dbReference>
<feature type="binding site" evidence="5">
    <location>
        <position position="35"/>
    </location>
    <ligand>
        <name>ATP</name>
        <dbReference type="ChEBI" id="CHEBI:30616"/>
    </ligand>
</feature>
<dbReference type="CDD" id="cd06606">
    <property type="entry name" value="STKc_MAPKKK"/>
    <property type="match status" value="1"/>
</dbReference>
<comment type="similarity">
    <text evidence="6">Belongs to the protein kinase superfamily.</text>
</comment>
<keyword evidence="3 8" id="KW-0418">Kinase</keyword>
<dbReference type="GO" id="GO:0005524">
    <property type="term" value="F:ATP binding"/>
    <property type="evidence" value="ECO:0007669"/>
    <property type="project" value="UniProtKB-UniRule"/>
</dbReference>
<accession>A0AAP0FTV7</accession>
<dbReference type="InterPro" id="IPR000719">
    <property type="entry name" value="Prot_kinase_dom"/>
</dbReference>
<dbReference type="PANTHER" id="PTHR48011:SF4">
    <property type="entry name" value="MITOGEN-ACTIVATED PROTEIN KINASE KINASE KINASE 19"/>
    <property type="match status" value="1"/>
</dbReference>
<evidence type="ECO:0000256" key="5">
    <source>
        <dbReference type="PROSITE-ProRule" id="PRU10141"/>
    </source>
</evidence>
<evidence type="ECO:0000256" key="2">
    <source>
        <dbReference type="ARBA" id="ARBA00022741"/>
    </source>
</evidence>
<name>A0AAP0FTV7_9ASPA</name>
<dbReference type="InterPro" id="IPR017441">
    <property type="entry name" value="Protein_kinase_ATP_BS"/>
</dbReference>
<dbReference type="EMBL" id="JBBWWQ010000021">
    <property type="protein sequence ID" value="KAK8914181.1"/>
    <property type="molecule type" value="Genomic_DNA"/>
</dbReference>
<organism evidence="8 9">
    <name type="scientific">Platanthera zijinensis</name>
    <dbReference type="NCBI Taxonomy" id="2320716"/>
    <lineage>
        <taxon>Eukaryota</taxon>
        <taxon>Viridiplantae</taxon>
        <taxon>Streptophyta</taxon>
        <taxon>Embryophyta</taxon>
        <taxon>Tracheophyta</taxon>
        <taxon>Spermatophyta</taxon>
        <taxon>Magnoliopsida</taxon>
        <taxon>Liliopsida</taxon>
        <taxon>Asparagales</taxon>
        <taxon>Orchidaceae</taxon>
        <taxon>Orchidoideae</taxon>
        <taxon>Orchideae</taxon>
        <taxon>Orchidinae</taxon>
        <taxon>Platanthera</taxon>
    </lineage>
</organism>
<evidence type="ECO:0000313" key="8">
    <source>
        <dbReference type="EMBL" id="KAK8914181.1"/>
    </source>
</evidence>
<keyword evidence="1" id="KW-0808">Transferase</keyword>
<dbReference type="InterPro" id="IPR008271">
    <property type="entry name" value="Ser/Thr_kinase_AS"/>
</dbReference>
<keyword evidence="9" id="KW-1185">Reference proteome</keyword>
<evidence type="ECO:0000256" key="4">
    <source>
        <dbReference type="ARBA" id="ARBA00022840"/>
    </source>
</evidence>
<dbReference type="Proteomes" id="UP001418222">
    <property type="component" value="Unassembled WGS sequence"/>
</dbReference>
<evidence type="ECO:0000256" key="1">
    <source>
        <dbReference type="ARBA" id="ARBA00022679"/>
    </source>
</evidence>
<gene>
    <name evidence="8" type="primary">NPK1</name>
    <name evidence="8" type="ORF">KSP39_PZI024275</name>
</gene>
<protein>
    <submittedName>
        <fullName evidence="8">Mitogen-activated protein kinase kinase kinase NPK1</fullName>
    </submittedName>
</protein>
<dbReference type="AlphaFoldDB" id="A0AAP0FTV7"/>
<dbReference type="PANTHER" id="PTHR48011">
    <property type="entry name" value="CCR4-NOT TRANSCRIPTIONAL COMPLEX SUBUNIT CAF120-RELATED"/>
    <property type="match status" value="1"/>
</dbReference>